<proteinExistence type="inferred from homology"/>
<dbReference type="InterPro" id="IPR051906">
    <property type="entry name" value="TolC-like"/>
</dbReference>
<dbReference type="GO" id="GO:0015562">
    <property type="term" value="F:efflux transmembrane transporter activity"/>
    <property type="evidence" value="ECO:0007669"/>
    <property type="project" value="InterPro"/>
</dbReference>
<reference evidence="8 9" key="1">
    <citation type="submission" date="2016-12" db="EMBL/GenBank/DDBJ databases">
        <authorList>
            <person name="Song W.-J."/>
            <person name="Kurnit D.M."/>
        </authorList>
    </citation>
    <scope>NUCLEOTIDE SEQUENCE [LARGE SCALE GENOMIC DNA]</scope>
    <source>
        <strain evidence="8 9">DSM 11393</strain>
    </source>
</reference>
<evidence type="ECO:0000256" key="2">
    <source>
        <dbReference type="ARBA" id="ARBA00007613"/>
    </source>
</evidence>
<dbReference type="InterPro" id="IPR010130">
    <property type="entry name" value="T1SS_OMP_TolC"/>
</dbReference>
<evidence type="ECO:0000256" key="4">
    <source>
        <dbReference type="ARBA" id="ARBA00022452"/>
    </source>
</evidence>
<dbReference type="Proteomes" id="UP000186469">
    <property type="component" value="Unassembled WGS sequence"/>
</dbReference>
<evidence type="ECO:0000313" key="9">
    <source>
        <dbReference type="Proteomes" id="UP000186469"/>
    </source>
</evidence>
<evidence type="ECO:0000313" key="8">
    <source>
        <dbReference type="EMBL" id="SHN54957.1"/>
    </source>
</evidence>
<dbReference type="PANTHER" id="PTHR30026:SF22">
    <property type="entry name" value="OUTER MEMBRANE EFFLUX PROTEIN"/>
    <property type="match status" value="1"/>
</dbReference>
<keyword evidence="4" id="KW-1134">Transmembrane beta strand</keyword>
<dbReference type="EMBL" id="FRDI01000003">
    <property type="protein sequence ID" value="SHN54957.1"/>
    <property type="molecule type" value="Genomic_DNA"/>
</dbReference>
<dbReference type="SUPFAM" id="SSF56954">
    <property type="entry name" value="Outer membrane efflux proteins (OEP)"/>
    <property type="match status" value="1"/>
</dbReference>
<dbReference type="PROSITE" id="PS51257">
    <property type="entry name" value="PROKAR_LIPOPROTEIN"/>
    <property type="match status" value="1"/>
</dbReference>
<dbReference type="InterPro" id="IPR003423">
    <property type="entry name" value="OMP_efflux"/>
</dbReference>
<evidence type="ECO:0000256" key="7">
    <source>
        <dbReference type="ARBA" id="ARBA00023237"/>
    </source>
</evidence>
<evidence type="ECO:0000256" key="6">
    <source>
        <dbReference type="ARBA" id="ARBA00023136"/>
    </source>
</evidence>
<keyword evidence="3" id="KW-0813">Transport</keyword>
<name>A0A1M7S8P8_9BACT</name>
<dbReference type="STRING" id="1121455.SAMN02745728_00610"/>
<dbReference type="NCBIfam" id="TIGR01844">
    <property type="entry name" value="type_I_sec_TolC"/>
    <property type="match status" value="1"/>
</dbReference>
<gene>
    <name evidence="8" type="ORF">SAMN02745728_00610</name>
</gene>
<dbReference type="GO" id="GO:0009279">
    <property type="term" value="C:cell outer membrane"/>
    <property type="evidence" value="ECO:0007669"/>
    <property type="project" value="UniProtKB-SubCell"/>
</dbReference>
<dbReference type="GO" id="GO:0015288">
    <property type="term" value="F:porin activity"/>
    <property type="evidence" value="ECO:0007669"/>
    <property type="project" value="TreeGrafter"/>
</dbReference>
<keyword evidence="5" id="KW-0812">Transmembrane</keyword>
<keyword evidence="9" id="KW-1185">Reference proteome</keyword>
<dbReference type="OrthoDB" id="9814637at2"/>
<evidence type="ECO:0000256" key="1">
    <source>
        <dbReference type="ARBA" id="ARBA00004442"/>
    </source>
</evidence>
<organism evidence="8 9">
    <name type="scientific">Desulfovibrio litoralis DSM 11393</name>
    <dbReference type="NCBI Taxonomy" id="1121455"/>
    <lineage>
        <taxon>Bacteria</taxon>
        <taxon>Pseudomonadati</taxon>
        <taxon>Thermodesulfobacteriota</taxon>
        <taxon>Desulfovibrionia</taxon>
        <taxon>Desulfovibrionales</taxon>
        <taxon>Desulfovibrionaceae</taxon>
        <taxon>Desulfovibrio</taxon>
    </lineage>
</organism>
<evidence type="ECO:0000256" key="3">
    <source>
        <dbReference type="ARBA" id="ARBA00022448"/>
    </source>
</evidence>
<keyword evidence="7" id="KW-0998">Cell outer membrane</keyword>
<accession>A0A1M7S8P8</accession>
<dbReference type="Gene3D" id="1.20.1600.10">
    <property type="entry name" value="Outer membrane efflux proteins (OEP)"/>
    <property type="match status" value="1"/>
</dbReference>
<evidence type="ECO:0000256" key="5">
    <source>
        <dbReference type="ARBA" id="ARBA00022692"/>
    </source>
</evidence>
<comment type="subcellular location">
    <subcellularLocation>
        <location evidence="1">Cell outer membrane</location>
    </subcellularLocation>
</comment>
<dbReference type="AlphaFoldDB" id="A0A1M7S8P8"/>
<keyword evidence="6" id="KW-0472">Membrane</keyword>
<protein>
    <submittedName>
        <fullName evidence="8">Outer membrane protein, adhesin transport system</fullName>
    </submittedName>
</protein>
<dbReference type="PANTHER" id="PTHR30026">
    <property type="entry name" value="OUTER MEMBRANE PROTEIN TOLC"/>
    <property type="match status" value="1"/>
</dbReference>
<sequence>MKSMTLKTQVLAVLTLFGCVALGNVYLPLSAYAQPSNNASSSTPESTGAIEVKSSILATIGHHPQIKALQENRQAAIHDVSRARSGWLPRIDARAGYGAEQVNDSTTRSVTGQKTNTYYDRTEASLTFQQTLWDGMSTWNRVEQGQATLESVESRLLDNTEGLSLDAIRAHIEVARQRRIVALSERNIQNHKDILESQKQRQRLGASSLADVTQTEGRLARAQASLAENYSTLEIAVANYKRLTGKEPTDLLPASMPAGAYPSLDAALASARTNNPKVKAGMADIKVADAQIEIGKANFHPQIYIDGGPYYRWRVDSSETYAWGNSVMLRASWNLFDGFYDWYNFKGNRARLRQSRETLVDTYESLAETTESTWSQLISAREQARYFSNAVEFNTQTRDMYLEQFNLGERSLLDVLDAENELYSSSIQLVTATQNEIVAQYRLLALGGELLKEFGINPALYMVDADKRANERQER</sequence>
<dbReference type="GO" id="GO:1990281">
    <property type="term" value="C:efflux pump complex"/>
    <property type="evidence" value="ECO:0007669"/>
    <property type="project" value="TreeGrafter"/>
</dbReference>
<comment type="similarity">
    <text evidence="2">Belongs to the outer membrane factor (OMF) (TC 1.B.17) family.</text>
</comment>
<dbReference type="Pfam" id="PF02321">
    <property type="entry name" value="OEP"/>
    <property type="match status" value="2"/>
</dbReference>